<dbReference type="KEGG" id="nml:Namu_2814"/>
<dbReference type="RefSeq" id="WP_015748038.1">
    <property type="nucleotide sequence ID" value="NC_013235.1"/>
</dbReference>
<accession>C8X9K1</accession>
<reference evidence="4" key="1">
    <citation type="submission" date="2009-09" db="EMBL/GenBank/DDBJ databases">
        <title>The complete genome of Nakamurella multipartita DSM 44233.</title>
        <authorList>
            <consortium name="US DOE Joint Genome Institute (JGI-PGF)"/>
            <person name="Lucas S."/>
            <person name="Copeland A."/>
            <person name="Lapidus A."/>
            <person name="Glavina del Rio T."/>
            <person name="Dalin E."/>
            <person name="Tice H."/>
            <person name="Bruce D."/>
            <person name="Goodwin L."/>
            <person name="Pitluck S."/>
            <person name="Kyrpides N."/>
            <person name="Mavromatis K."/>
            <person name="Ivanova N."/>
            <person name="Ovchinnikova G."/>
            <person name="Sims D."/>
            <person name="Meincke L."/>
            <person name="Brettin T."/>
            <person name="Detter J.C."/>
            <person name="Han C."/>
            <person name="Larimer F."/>
            <person name="Land M."/>
            <person name="Hauser L."/>
            <person name="Markowitz V."/>
            <person name="Cheng J.-F."/>
            <person name="Hugenholtz P."/>
            <person name="Woyke T."/>
            <person name="Wu D."/>
            <person name="Klenk H.-P."/>
            <person name="Eisen J.A."/>
        </authorList>
    </citation>
    <scope>NUCLEOTIDE SEQUENCE [LARGE SCALE GENOMIC DNA]</scope>
    <source>
        <strain evidence="4">ATCC 700099 / DSM 44233 / CIP 104796 / JCM 9543 / NBRC 105858 / Y-104</strain>
    </source>
</reference>
<evidence type="ECO:0008006" key="5">
    <source>
        <dbReference type="Google" id="ProtNLM"/>
    </source>
</evidence>
<gene>
    <name evidence="3" type="ordered locus">Namu_2814</name>
</gene>
<proteinExistence type="predicted"/>
<name>C8X9K1_NAKMY</name>
<sequence>MGWFGGQRRSDGSEDGLYRGDAPVYQPGAGDDAPRAYQAGRPAPAWPADPAPASAPPSRPAFAPIPPGTGVASPARRRGPGAGCGLVALIVILVTVGAIVVGVLAVVGAVRSSIPGRDAPATQVGAVDVPVTVQVDDAQLRVSVSGVQSQPGSGWDHPDDAPTLLVAMTIQRVDDGSSSVHVPFFDWSFVPADGAAPADVDIISGFEPDLTSVSLTAGQSVGGYLAFDTAATTGQLRLAGNRYGDPPLATWALTAVPAVAVTGAAGEPVTAQIGRPAFTVTLTGVGWVDQAQAGASRPPASGTFLAADFTITGTGTDTSQWVQDSSFVFVPAGGDPIGVPPPNVVSSAASFASVSAGSSAPVRAFFDAAPGPGAVELRDSAGRTMISWPIA</sequence>
<dbReference type="EMBL" id="CP001737">
    <property type="protein sequence ID" value="ACV79159.1"/>
    <property type="molecule type" value="Genomic_DNA"/>
</dbReference>
<dbReference type="Proteomes" id="UP000002218">
    <property type="component" value="Chromosome"/>
</dbReference>
<keyword evidence="2" id="KW-0472">Membrane</keyword>
<dbReference type="AlphaFoldDB" id="C8X9K1"/>
<evidence type="ECO:0000313" key="4">
    <source>
        <dbReference type="Proteomes" id="UP000002218"/>
    </source>
</evidence>
<keyword evidence="2" id="KW-1133">Transmembrane helix</keyword>
<evidence type="ECO:0000313" key="3">
    <source>
        <dbReference type="EMBL" id="ACV79159.1"/>
    </source>
</evidence>
<dbReference type="HOGENOM" id="CLU_705621_0_0_11"/>
<keyword evidence="2" id="KW-0812">Transmembrane</keyword>
<reference evidence="3 4" key="2">
    <citation type="journal article" date="2010" name="Stand. Genomic Sci.">
        <title>Complete genome sequence of Nakamurella multipartita type strain (Y-104).</title>
        <authorList>
            <person name="Tice H."/>
            <person name="Mayilraj S."/>
            <person name="Sims D."/>
            <person name="Lapidus A."/>
            <person name="Nolan M."/>
            <person name="Lucas S."/>
            <person name="Glavina Del Rio T."/>
            <person name="Copeland A."/>
            <person name="Cheng J.F."/>
            <person name="Meincke L."/>
            <person name="Bruce D."/>
            <person name="Goodwin L."/>
            <person name="Pitluck S."/>
            <person name="Ivanova N."/>
            <person name="Mavromatis K."/>
            <person name="Ovchinnikova G."/>
            <person name="Pati A."/>
            <person name="Chen A."/>
            <person name="Palaniappan K."/>
            <person name="Land M."/>
            <person name="Hauser L."/>
            <person name="Chang Y.J."/>
            <person name="Jeffries C.D."/>
            <person name="Detter J.C."/>
            <person name="Brettin T."/>
            <person name="Rohde M."/>
            <person name="Goker M."/>
            <person name="Bristow J."/>
            <person name="Eisen J.A."/>
            <person name="Markowitz V."/>
            <person name="Hugenholtz P."/>
            <person name="Kyrpides N.C."/>
            <person name="Klenk H.P."/>
            <person name="Chen F."/>
        </authorList>
    </citation>
    <scope>NUCLEOTIDE SEQUENCE [LARGE SCALE GENOMIC DNA]</scope>
    <source>
        <strain evidence="4">ATCC 700099 / DSM 44233 / CIP 104796 / JCM 9543 / NBRC 105858 / Y-104</strain>
    </source>
</reference>
<feature type="transmembrane region" description="Helical" evidence="2">
    <location>
        <begin position="86"/>
        <end position="110"/>
    </location>
</feature>
<keyword evidence="4" id="KW-1185">Reference proteome</keyword>
<protein>
    <recommendedName>
        <fullName evidence="5">DUF4352 domain-containing protein</fullName>
    </recommendedName>
</protein>
<organism evidence="3 4">
    <name type="scientific">Nakamurella multipartita (strain ATCC 700099 / DSM 44233 / CIP 104796 / JCM 9543 / NBRC 105858 / Y-104)</name>
    <name type="common">Microsphaera multipartita</name>
    <dbReference type="NCBI Taxonomy" id="479431"/>
    <lineage>
        <taxon>Bacteria</taxon>
        <taxon>Bacillati</taxon>
        <taxon>Actinomycetota</taxon>
        <taxon>Actinomycetes</taxon>
        <taxon>Nakamurellales</taxon>
        <taxon>Nakamurellaceae</taxon>
        <taxon>Nakamurella</taxon>
    </lineage>
</organism>
<dbReference type="InParanoid" id="C8X9K1"/>
<feature type="region of interest" description="Disordered" evidence="1">
    <location>
        <begin position="1"/>
        <end position="77"/>
    </location>
</feature>
<feature type="compositionally biased region" description="Pro residues" evidence="1">
    <location>
        <begin position="44"/>
        <end position="67"/>
    </location>
</feature>
<evidence type="ECO:0000256" key="1">
    <source>
        <dbReference type="SAM" id="MobiDB-lite"/>
    </source>
</evidence>
<feature type="compositionally biased region" description="Basic and acidic residues" evidence="1">
    <location>
        <begin position="8"/>
        <end position="18"/>
    </location>
</feature>
<evidence type="ECO:0000256" key="2">
    <source>
        <dbReference type="SAM" id="Phobius"/>
    </source>
</evidence>
<dbReference type="STRING" id="479431.Namu_2814"/>